<evidence type="ECO:0000313" key="6">
    <source>
        <dbReference type="Proteomes" id="UP000199690"/>
    </source>
</evidence>
<evidence type="ECO:0000313" key="4">
    <source>
        <dbReference type="EMBL" id="SEG94375.1"/>
    </source>
</evidence>
<gene>
    <name evidence="4" type="ORF">SAMN02982929_05904</name>
    <name evidence="5" type="ORF">SAMN05216506_105383</name>
</gene>
<feature type="compositionally biased region" description="Pro residues" evidence="1">
    <location>
        <begin position="424"/>
        <end position="446"/>
    </location>
</feature>
<dbReference type="AlphaFoldDB" id="A0A1H6EC60"/>
<feature type="compositionally biased region" description="Pro residues" evidence="1">
    <location>
        <begin position="390"/>
        <end position="415"/>
    </location>
</feature>
<dbReference type="InterPro" id="IPR053024">
    <property type="entry name" value="Fungal_surface_NADase"/>
</dbReference>
<feature type="compositionally biased region" description="Pro residues" evidence="1">
    <location>
        <begin position="482"/>
        <end position="496"/>
    </location>
</feature>
<feature type="region of interest" description="Disordered" evidence="1">
    <location>
        <begin position="783"/>
        <end position="804"/>
    </location>
</feature>
<evidence type="ECO:0000256" key="1">
    <source>
        <dbReference type="SAM" id="MobiDB-lite"/>
    </source>
</evidence>
<dbReference type="Pfam" id="PF25547">
    <property type="entry name" value="WXG100_2"/>
    <property type="match status" value="1"/>
</dbReference>
<evidence type="ECO:0000259" key="3">
    <source>
        <dbReference type="Pfam" id="PF25547"/>
    </source>
</evidence>
<dbReference type="PANTHER" id="PTHR42059:SF1">
    <property type="entry name" value="TNT DOMAIN-CONTAINING PROTEIN"/>
    <property type="match status" value="1"/>
</dbReference>
<feature type="domain" description="TNT" evidence="2">
    <location>
        <begin position="643"/>
        <end position="727"/>
    </location>
</feature>
<reference evidence="6 7" key="2">
    <citation type="submission" date="2016-10" db="EMBL/GenBank/DDBJ databases">
        <authorList>
            <person name="Varghese N."/>
            <person name="Submissions S."/>
        </authorList>
    </citation>
    <scope>NUCLEOTIDE SEQUENCE [LARGE SCALE GENOMIC DNA]</scope>
    <source>
        <strain evidence="7">ATCC 20501</strain>
        <strain evidence="5 6">CGMCC 4.3529</strain>
    </source>
</reference>
<dbReference type="EMBL" id="FOME01000005">
    <property type="protein sequence ID" value="SFD65432.1"/>
    <property type="molecule type" value="Genomic_DNA"/>
</dbReference>
<feature type="region of interest" description="Disordered" evidence="1">
    <location>
        <begin position="530"/>
        <end position="565"/>
    </location>
</feature>
<feature type="domain" description="Outer membrane channel protein CpnT-like N-terminal" evidence="3">
    <location>
        <begin position="20"/>
        <end position="139"/>
    </location>
</feature>
<dbReference type="EMBL" id="FNVB01000010">
    <property type="protein sequence ID" value="SEG94375.1"/>
    <property type="molecule type" value="Genomic_DNA"/>
</dbReference>
<proteinExistence type="predicted"/>
<protein>
    <recommendedName>
        <fullName evidence="8">DUF4237 domain-containing protein</fullName>
    </recommendedName>
</protein>
<feature type="compositionally biased region" description="Basic and acidic residues" evidence="1">
    <location>
        <begin position="554"/>
        <end position="565"/>
    </location>
</feature>
<organism evidence="4 7">
    <name type="scientific">Saccharopolyspora kobensis</name>
    <dbReference type="NCBI Taxonomy" id="146035"/>
    <lineage>
        <taxon>Bacteria</taxon>
        <taxon>Bacillati</taxon>
        <taxon>Actinomycetota</taxon>
        <taxon>Actinomycetes</taxon>
        <taxon>Pseudonocardiales</taxon>
        <taxon>Pseudonocardiaceae</taxon>
        <taxon>Saccharopolyspora</taxon>
    </lineage>
</organism>
<feature type="region of interest" description="Disordered" evidence="1">
    <location>
        <begin position="311"/>
        <end position="507"/>
    </location>
</feature>
<dbReference type="InterPro" id="IPR057746">
    <property type="entry name" value="CpnT-like_N"/>
</dbReference>
<accession>A0A1I1U3P5</accession>
<evidence type="ECO:0008006" key="8">
    <source>
        <dbReference type="Google" id="ProtNLM"/>
    </source>
</evidence>
<dbReference type="InterPro" id="IPR025331">
    <property type="entry name" value="TNT"/>
</dbReference>
<dbReference type="Proteomes" id="UP000236729">
    <property type="component" value="Unassembled WGS sequence"/>
</dbReference>
<reference evidence="4" key="1">
    <citation type="submission" date="2016-10" db="EMBL/GenBank/DDBJ databases">
        <authorList>
            <person name="de Groot N.N."/>
        </authorList>
    </citation>
    <scope>NUCLEOTIDE SEQUENCE [LARGE SCALE GENOMIC DNA]</scope>
    <source>
        <strain evidence="4">ATCC 20501</strain>
    </source>
</reference>
<evidence type="ECO:0000313" key="7">
    <source>
        <dbReference type="Proteomes" id="UP000236729"/>
    </source>
</evidence>
<feature type="compositionally biased region" description="Low complexity" evidence="1">
    <location>
        <begin position="447"/>
        <end position="465"/>
    </location>
</feature>
<keyword evidence="6" id="KW-1185">Reference proteome</keyword>
<sequence length="804" mass="81626">MSAVGIELPAELRDVAARAGARWPEADEDAMRESATAWREAADAIDGLAGDADSAAQGALRAFDGEAAEAATREWDGFVAADGILPGSVQQCRAAADRLDHAAEQVGAAKVQLVRELVTLAKQTDAAEQAAAAGHPQALAALDSAVQGAAANVAQLHSTLAAAVDPDSGVRIDPDAPLAALGGGALNAGTGLVASTVDAAGGATGALGDAAGGAVAGAGHAAGDIGRAAGDAVSGAGGAVGDVVGGVGRTAGEAVGTAGDVAGGAAEHARGAADEVGRVGREAAGGVAEDVGSAAEHIGRGTVGGVAADAQDEVSEAARSATGWQADAEHTGPVKVDPGRWAPGLADAGTGPIPVSTDDSRPGWTPPGEDPASSTAPHAVRSAWASPQAAQPPLPPGAAAPPPGFAPAAPPPPAAPGGHFVAPPGAPPAAQPPAAAPPPGRPPMAAPRPAFGVAPAPQPQQLAPQQPAPQPVKDPTQRSPLRPLPTPQQPPAPPAAEPTQRPLRQASRNADVVAFVLHQFPIGYMPVAASRASRQLPPSSEEPDRPGLNFPPQDHPESHLVHDGDALERLRSGEVYVAAQRDREERGEPVQLPEALVAGHDPLGELSELEWERRFAGERDEHVWPPAAEHPEGGVEPAEPVVLEPDTVLDCTGGGAGRFSFAVATSFAQRSLPPSHAEREYRRYRVMRRLPVWRSVPAPWFAQPGGGVRYRATYSLDDLVGLGYLVELTASREAAEAVTLRIERAGAEVVESTFHLTSSAAEPEEQVAATERIVRERATVPLAHSTAEVADEVEQDEAEQEAGK</sequence>
<dbReference type="SMR" id="A0A1H6EC60"/>
<feature type="compositionally biased region" description="Acidic residues" evidence="1">
    <location>
        <begin position="789"/>
        <end position="804"/>
    </location>
</feature>
<dbReference type="GO" id="GO:0050135">
    <property type="term" value="F:NADP+ nucleosidase activity"/>
    <property type="evidence" value="ECO:0007669"/>
    <property type="project" value="InterPro"/>
</dbReference>
<accession>A0A1H6EC60</accession>
<dbReference type="Proteomes" id="UP000199690">
    <property type="component" value="Unassembled WGS sequence"/>
</dbReference>
<dbReference type="PRINTS" id="PR01217">
    <property type="entry name" value="PRICHEXTENSN"/>
</dbReference>
<evidence type="ECO:0000313" key="5">
    <source>
        <dbReference type="EMBL" id="SFD65432.1"/>
    </source>
</evidence>
<name>A0A1H6EC60_9PSEU</name>
<dbReference type="PANTHER" id="PTHR42059">
    <property type="entry name" value="TNT DOMAIN-CONTAINING PROTEIN"/>
    <property type="match status" value="1"/>
</dbReference>
<dbReference type="Pfam" id="PF14021">
    <property type="entry name" value="TNT"/>
    <property type="match status" value="1"/>
</dbReference>
<evidence type="ECO:0000259" key="2">
    <source>
        <dbReference type="Pfam" id="PF14021"/>
    </source>
</evidence>